<feature type="domain" description="Nucleoporin POM152 N-terminal transmembrane" evidence="4">
    <location>
        <begin position="80"/>
        <end position="170"/>
    </location>
</feature>
<feature type="transmembrane region" description="Helical" evidence="2">
    <location>
        <begin position="121"/>
        <end position="139"/>
    </location>
</feature>
<dbReference type="GO" id="GO:0006606">
    <property type="term" value="P:protein import into nucleus"/>
    <property type="evidence" value="ECO:0007669"/>
    <property type="project" value="EnsemblFungi"/>
</dbReference>
<feature type="domain" description="Nucleoporin POM152 first Ig-like" evidence="6">
    <location>
        <begin position="224"/>
        <end position="346"/>
    </location>
</feature>
<dbReference type="InterPro" id="IPR056543">
    <property type="entry name" value="Ig-like_POM152_9th"/>
</dbReference>
<dbReference type="EMBL" id="BDGX01000001">
    <property type="protein sequence ID" value="GAV46793.1"/>
    <property type="molecule type" value="Genomic_DNA"/>
</dbReference>
<dbReference type="GO" id="GO:0070762">
    <property type="term" value="C:nuclear pore transmembrane ring"/>
    <property type="evidence" value="ECO:0007669"/>
    <property type="project" value="EnsemblFungi"/>
</dbReference>
<dbReference type="OrthoDB" id="5529162at2759"/>
<dbReference type="eggNOG" id="ENOG502QQ5B">
    <property type="taxonomic scope" value="Eukaryota"/>
</dbReference>
<organism evidence="8 9">
    <name type="scientific">Zygosaccharomyces rouxii</name>
    <dbReference type="NCBI Taxonomy" id="4956"/>
    <lineage>
        <taxon>Eukaryota</taxon>
        <taxon>Fungi</taxon>
        <taxon>Dikarya</taxon>
        <taxon>Ascomycota</taxon>
        <taxon>Saccharomycotina</taxon>
        <taxon>Saccharomycetes</taxon>
        <taxon>Saccharomycetales</taxon>
        <taxon>Saccharomycetaceae</taxon>
        <taxon>Zygosaccharomyces</taxon>
    </lineage>
</organism>
<dbReference type="GO" id="GO:0017056">
    <property type="term" value="F:structural constituent of nuclear pore"/>
    <property type="evidence" value="ECO:0007669"/>
    <property type="project" value="EnsemblFungi"/>
</dbReference>
<evidence type="ECO:0000256" key="2">
    <source>
        <dbReference type="SAM" id="Phobius"/>
    </source>
</evidence>
<dbReference type="Pfam" id="PF23664">
    <property type="entry name" value="Ig_Pom152"/>
    <property type="match status" value="2"/>
</dbReference>
<evidence type="ECO:0000313" key="8">
    <source>
        <dbReference type="EMBL" id="GAV46793.1"/>
    </source>
</evidence>
<gene>
    <name evidence="8" type="ORF">ZYGR_0A03890</name>
</gene>
<feature type="domain" description="Nucleoporin POM152 ninth Ig-like" evidence="7">
    <location>
        <begin position="1118"/>
        <end position="1190"/>
    </location>
</feature>
<sequence>MDRDFFLNTTTPRGNHWIGATSSYRTQHNGTTSQRRFQPTTNSSKEFKFGSLPEVKAKKPKQASDVDYSSLPLISPEVLDVSRQRFLALLVFIIIQSYKAYDLFLLKTGLPVIGLLSTSSWFNFVSKYVVVDAMFLYFLPSFKIPKLTFQPWMVLLQILCMWVITFFISTEHDFSIFTGAITLLWRFNNKEVSLSGSSVSHRKLMDSSAHFKGAMTIKILPENTAMLNPSHESYCLPQDTDLLPEGHLKVPIRINSTSDIQLIQLEYRDLYTNGVELRNLTAKDFKVVNDPSALLSKDHLSMKGIVDTNSIKYVELPLNEIGFYQIKRIIDSKNFSLKVYHSHLIVSHCPVATIAGAGSFDRCIGDSDKLTIELQGVPPMRLGYSKAVGGQQHTYLDSNLQPEYFESPLQSTPRHMFSSGDLEDLRWARTHPVTISLDLPVTQEGLYNYRIDRLVDGLGNVMDFTKIPESVQKENGVSYNFKVHGIPRASLEEKFDPNSSTKKSISVNFEQIQDWGAATPYWAKISHVAADGGAQTFNVSTNSLSHGFQADLPGTYKLDSVGSTFCPGVVIGKSSVLVTKPIPPELEVNSTPILDQCVGQVGLNFDLTFTGVPPFYYRAFIYRIENGKRKLYDTKKYTSQGTRNQFSYSPTSEGNYEIVFDELSNQLFSEPISLIPREKYTFKTSMRVKPSAVFKNINEKKLCLGDQTKAPVKLNGEPPFYVKYDIFETSSNKRKTYEVKDIQSNDYDINLPKFDLGGDYIMSLVSVKDSSGCLVGLSEPDVMIKVRRDVPSASFNLLENANSIKIKQGSLAEIPIKLAGEAPFTVKFQHLNHEGEVLGVYESRFNSNYKPSLKVSKEGSYKLLEMHDSYCSGKIDNENFQFKVSFLDKPNFSVIENAKTNKLSAITFSKEQVCQGRESTIDLSLSGSPPFILRYDIIAPNGYTSSDSIQVATKYAAIKLPNQEPGEYTAVINALFDANYGEDDFARAGSPYEEVFVKQTVNPTPYVTFADMGKTYRTCSINVQEDTLSLEPIKLKFVQGVAPFSVTFSIYHESKGRSDQFTLEDVDPANFPYHKLYENLKLGNHVVTIEKVVDANGCTNDLIATQNNHVLISITDVPKIHLLDPTAEYCVGDYVAYQLNGVAPFSIRYEFNQKQLKLKEYTSQFVRIASEPGIISIASIEDSISQCVVNFTTPSMKKEFEKLSLLVHPLPSVTVSRGKNIIEDIHEGDQAEIIFTFEGNPPFSLTYVRTEEAEGSKGRGIPQVVETHKVTDIYAYEYRVVTSLQGTYQAIEVSDAFCFAKNDAYFSS</sequence>
<feature type="compositionally biased region" description="Polar residues" evidence="1">
    <location>
        <begin position="20"/>
        <end position="42"/>
    </location>
</feature>
<dbReference type="Pfam" id="PF24519">
    <property type="entry name" value="Ig-like_Pom152_1"/>
    <property type="match status" value="1"/>
</dbReference>
<dbReference type="GO" id="GO:0030474">
    <property type="term" value="P:spindle pole body duplication"/>
    <property type="evidence" value="ECO:0007669"/>
    <property type="project" value="EnsemblFungi"/>
</dbReference>
<protein>
    <recommendedName>
        <fullName evidence="10">Nucleoporin POM152</fullName>
    </recommendedName>
</protein>
<proteinExistence type="predicted"/>
<feature type="transmembrane region" description="Helical" evidence="2">
    <location>
        <begin position="151"/>
        <end position="168"/>
    </location>
</feature>
<accession>A0A1Q2ZU28</accession>
<keyword evidence="2" id="KW-1133">Transmembrane helix</keyword>
<feature type="transmembrane region" description="Helical" evidence="2">
    <location>
        <begin position="85"/>
        <end position="101"/>
    </location>
</feature>
<evidence type="ECO:0000313" key="9">
    <source>
        <dbReference type="Proteomes" id="UP000187013"/>
    </source>
</evidence>
<dbReference type="PANTHER" id="PTHR28206">
    <property type="entry name" value="NUCLEOPORIN POM152"/>
    <property type="match status" value="1"/>
</dbReference>
<dbReference type="Proteomes" id="UP000187013">
    <property type="component" value="Unassembled WGS sequence"/>
</dbReference>
<dbReference type="GO" id="GO:0005641">
    <property type="term" value="C:nuclear envelope lumen"/>
    <property type="evidence" value="ECO:0007669"/>
    <property type="project" value="EnsemblFungi"/>
</dbReference>
<evidence type="ECO:0000256" key="1">
    <source>
        <dbReference type="SAM" id="MobiDB-lite"/>
    </source>
</evidence>
<evidence type="ECO:0000259" key="6">
    <source>
        <dbReference type="Pfam" id="PF24519"/>
    </source>
</evidence>
<dbReference type="Pfam" id="PF24097">
    <property type="entry name" value="TMD_POM152"/>
    <property type="match status" value="1"/>
</dbReference>
<dbReference type="InterPro" id="IPR056544">
    <property type="entry name" value="Ig_POM152"/>
</dbReference>
<feature type="domain" description="Nucleoporin POM152 immunoglobulin-like" evidence="3">
    <location>
        <begin position="581"/>
        <end position="688"/>
    </location>
</feature>
<feature type="domain" description="Nucleoporin POM152 Ig-like" evidence="5">
    <location>
        <begin position="791"/>
        <end position="878"/>
    </location>
</feature>
<evidence type="ECO:0000259" key="7">
    <source>
        <dbReference type="Pfam" id="PF24527"/>
    </source>
</evidence>
<feature type="region of interest" description="Disordered" evidence="1">
    <location>
        <begin position="17"/>
        <end position="42"/>
    </location>
</feature>
<evidence type="ECO:0000259" key="4">
    <source>
        <dbReference type="Pfam" id="PF24097"/>
    </source>
</evidence>
<dbReference type="InterPro" id="IPR056540">
    <property type="entry name" value="TMD_POM152"/>
</dbReference>
<keyword evidence="2" id="KW-0812">Transmembrane</keyword>
<dbReference type="Pfam" id="PF24527">
    <property type="entry name" value="Ig-like_Pom152_9"/>
    <property type="match status" value="1"/>
</dbReference>
<dbReference type="GO" id="GO:0006999">
    <property type="term" value="P:nuclear pore organization"/>
    <property type="evidence" value="ECO:0007669"/>
    <property type="project" value="EnsemblFungi"/>
</dbReference>
<comment type="caution">
    <text evidence="8">The sequence shown here is derived from an EMBL/GenBank/DDBJ whole genome shotgun (WGS) entry which is preliminary data.</text>
</comment>
<name>A0A1Q2ZU28_ZYGRO</name>
<keyword evidence="2" id="KW-0472">Membrane</keyword>
<dbReference type="OMA" id="DRSNCKR"/>
<feature type="domain" description="Nucleoporin POM152 immunoglobulin-like" evidence="3">
    <location>
        <begin position="913"/>
        <end position="987"/>
    </location>
</feature>
<evidence type="ECO:0008006" key="10">
    <source>
        <dbReference type="Google" id="ProtNLM"/>
    </source>
</evidence>
<dbReference type="InterPro" id="IPR056542">
    <property type="entry name" value="Ig-like_POM152_1st"/>
</dbReference>
<dbReference type="InterPro" id="IPR056541">
    <property type="entry name" value="Ig-like_POM152"/>
</dbReference>
<reference evidence="8 9" key="1">
    <citation type="submission" date="2016-08" db="EMBL/GenBank/DDBJ databases">
        <title>Draft genome sequence of allopolyploid Zygosaccharomyces rouxii.</title>
        <authorList>
            <person name="Watanabe J."/>
            <person name="Uehara K."/>
            <person name="Mogi Y."/>
            <person name="Tsukioka Y."/>
        </authorList>
    </citation>
    <scope>NUCLEOTIDE SEQUENCE [LARGE SCALE GENOMIC DNA]</scope>
    <source>
        <strain evidence="8 9">NBRC 110957</strain>
    </source>
</reference>
<dbReference type="Pfam" id="PF24312">
    <property type="entry name" value="Ig-like_POM152"/>
    <property type="match status" value="1"/>
</dbReference>
<dbReference type="InterPro" id="IPR037701">
    <property type="entry name" value="Pom152"/>
</dbReference>
<evidence type="ECO:0000259" key="3">
    <source>
        <dbReference type="Pfam" id="PF23664"/>
    </source>
</evidence>
<dbReference type="GO" id="GO:0043495">
    <property type="term" value="F:protein-membrane adaptor activity"/>
    <property type="evidence" value="ECO:0007669"/>
    <property type="project" value="EnsemblFungi"/>
</dbReference>
<dbReference type="PANTHER" id="PTHR28206:SF1">
    <property type="entry name" value="NUCLEOPORIN POM152"/>
    <property type="match status" value="1"/>
</dbReference>
<evidence type="ECO:0000259" key="5">
    <source>
        <dbReference type="Pfam" id="PF24312"/>
    </source>
</evidence>